<dbReference type="InterPro" id="IPR052111">
    <property type="entry name" value="Spermatogenesis_Ciliary_MAP"/>
</dbReference>
<dbReference type="InterPro" id="IPR036872">
    <property type="entry name" value="CH_dom_sf"/>
</dbReference>
<name>A0AAE0S3D7_9BIVA</name>
<dbReference type="PANTHER" id="PTHR12509:SF9">
    <property type="entry name" value="SPERM FLAGELLAR PROTEIN 1 ISOFORM X1"/>
    <property type="match status" value="1"/>
</dbReference>
<feature type="domain" description="CH-like" evidence="2">
    <location>
        <begin position="1"/>
        <end position="71"/>
    </location>
</feature>
<dbReference type="GO" id="GO:0005930">
    <property type="term" value="C:axoneme"/>
    <property type="evidence" value="ECO:0007669"/>
    <property type="project" value="TreeGrafter"/>
</dbReference>
<sequence length="231" mass="26584">VLAAEIVKHYFPKLVELHNYSPAAATKQKQENWYLFNRRVLKKLDLDLSDEVIKALANSKPRVIEKVLLLLRLQIDKFLEKSDTPPGDSRSPRVHDAGAGTVRSMSPQRQIKSEPPLSPRKYARGEIPHGHPDRSHYKGELVAFFPRSYLTDSKPYVPDPRTFMAPVTDNVPRILYEEREMECMAKEETIKILNAKINRLEHLLHLKDVRIEDLTLQINQAGLGGYSNRKR</sequence>
<dbReference type="PANTHER" id="PTHR12509">
    <property type="entry name" value="SPERMATOGENESIS-ASSOCIATED 4-RELATED"/>
    <property type="match status" value="1"/>
</dbReference>
<accession>A0AAE0S3D7</accession>
<gene>
    <name evidence="3" type="ORF">CHS0354_006067</name>
</gene>
<dbReference type="Pfam" id="PF06294">
    <property type="entry name" value="CH_2"/>
    <property type="match status" value="1"/>
</dbReference>
<feature type="region of interest" description="Disordered" evidence="1">
    <location>
        <begin position="81"/>
        <end position="134"/>
    </location>
</feature>
<dbReference type="GO" id="GO:0051493">
    <property type="term" value="P:regulation of cytoskeleton organization"/>
    <property type="evidence" value="ECO:0007669"/>
    <property type="project" value="TreeGrafter"/>
</dbReference>
<reference evidence="3" key="3">
    <citation type="submission" date="2023-05" db="EMBL/GenBank/DDBJ databases">
        <authorList>
            <person name="Smith C.H."/>
        </authorList>
    </citation>
    <scope>NUCLEOTIDE SEQUENCE</scope>
    <source>
        <strain evidence="3">CHS0354</strain>
        <tissue evidence="3">Mantle</tissue>
    </source>
</reference>
<dbReference type="Gene3D" id="1.10.418.10">
    <property type="entry name" value="Calponin-like domain"/>
    <property type="match status" value="1"/>
</dbReference>
<evidence type="ECO:0000259" key="2">
    <source>
        <dbReference type="Pfam" id="PF06294"/>
    </source>
</evidence>
<comment type="caution">
    <text evidence="3">The sequence shown here is derived from an EMBL/GenBank/DDBJ whole genome shotgun (WGS) entry which is preliminary data.</text>
</comment>
<organism evidence="3 4">
    <name type="scientific">Potamilus streckersoni</name>
    <dbReference type="NCBI Taxonomy" id="2493646"/>
    <lineage>
        <taxon>Eukaryota</taxon>
        <taxon>Metazoa</taxon>
        <taxon>Spiralia</taxon>
        <taxon>Lophotrochozoa</taxon>
        <taxon>Mollusca</taxon>
        <taxon>Bivalvia</taxon>
        <taxon>Autobranchia</taxon>
        <taxon>Heteroconchia</taxon>
        <taxon>Palaeoheterodonta</taxon>
        <taxon>Unionida</taxon>
        <taxon>Unionoidea</taxon>
        <taxon>Unionidae</taxon>
        <taxon>Ambleminae</taxon>
        <taxon>Lampsilini</taxon>
        <taxon>Potamilus</taxon>
    </lineage>
</organism>
<dbReference type="EMBL" id="JAEAOA010000427">
    <property type="protein sequence ID" value="KAK3584448.1"/>
    <property type="molecule type" value="Genomic_DNA"/>
</dbReference>
<evidence type="ECO:0000313" key="3">
    <source>
        <dbReference type="EMBL" id="KAK3584448.1"/>
    </source>
</evidence>
<feature type="non-terminal residue" evidence="3">
    <location>
        <position position="231"/>
    </location>
</feature>
<evidence type="ECO:0000313" key="4">
    <source>
        <dbReference type="Proteomes" id="UP001195483"/>
    </source>
</evidence>
<proteinExistence type="predicted"/>
<dbReference type="GO" id="GO:0008017">
    <property type="term" value="F:microtubule binding"/>
    <property type="evidence" value="ECO:0007669"/>
    <property type="project" value="TreeGrafter"/>
</dbReference>
<dbReference type="AlphaFoldDB" id="A0AAE0S3D7"/>
<evidence type="ECO:0000256" key="1">
    <source>
        <dbReference type="SAM" id="MobiDB-lite"/>
    </source>
</evidence>
<dbReference type="InterPro" id="IPR010441">
    <property type="entry name" value="CH_2"/>
</dbReference>
<reference evidence="3" key="2">
    <citation type="journal article" date="2021" name="Genome Biol. Evol.">
        <title>Developing a high-quality reference genome for a parasitic bivalve with doubly uniparental inheritance (Bivalvia: Unionida).</title>
        <authorList>
            <person name="Smith C.H."/>
        </authorList>
    </citation>
    <scope>NUCLEOTIDE SEQUENCE</scope>
    <source>
        <strain evidence="3">CHS0354</strain>
        <tissue evidence="3">Mantle</tissue>
    </source>
</reference>
<reference evidence="3" key="1">
    <citation type="journal article" date="2021" name="Genome Biol. Evol.">
        <title>A High-Quality Reference Genome for a Parasitic Bivalve with Doubly Uniparental Inheritance (Bivalvia: Unionida).</title>
        <authorList>
            <person name="Smith C.H."/>
        </authorList>
    </citation>
    <scope>NUCLEOTIDE SEQUENCE</scope>
    <source>
        <strain evidence="3">CHS0354</strain>
    </source>
</reference>
<keyword evidence="4" id="KW-1185">Reference proteome</keyword>
<feature type="compositionally biased region" description="Basic and acidic residues" evidence="1">
    <location>
        <begin position="123"/>
        <end position="134"/>
    </location>
</feature>
<protein>
    <recommendedName>
        <fullName evidence="2">CH-like domain-containing protein</fullName>
    </recommendedName>
</protein>
<dbReference type="Proteomes" id="UP001195483">
    <property type="component" value="Unassembled WGS sequence"/>
</dbReference>